<dbReference type="PANTHER" id="PTHR24054:SF51">
    <property type="entry name" value="SERINE_THREONINE-PROTEIN KINASE DDB_G0286481-RELATED"/>
    <property type="match status" value="1"/>
</dbReference>
<evidence type="ECO:0000256" key="5">
    <source>
        <dbReference type="ARBA" id="ARBA00022777"/>
    </source>
</evidence>
<dbReference type="GO" id="GO:0005524">
    <property type="term" value="F:ATP binding"/>
    <property type="evidence" value="ECO:0007669"/>
    <property type="project" value="UniProtKB-UniRule"/>
</dbReference>
<organism evidence="10 11">
    <name type="scientific">Dictyostelium purpureum</name>
    <name type="common">Slime mold</name>
    <dbReference type="NCBI Taxonomy" id="5786"/>
    <lineage>
        <taxon>Eukaryota</taxon>
        <taxon>Amoebozoa</taxon>
        <taxon>Evosea</taxon>
        <taxon>Eumycetozoa</taxon>
        <taxon>Dictyostelia</taxon>
        <taxon>Dictyosteliales</taxon>
        <taxon>Dictyosteliaceae</taxon>
        <taxon>Dictyostelium</taxon>
    </lineage>
</organism>
<keyword evidence="5" id="KW-0418">Kinase</keyword>
<protein>
    <recommendedName>
        <fullName evidence="1">non-specific serine/threonine protein kinase</fullName>
        <ecNumber evidence="1">2.7.11.1</ecNumber>
    </recommendedName>
</protein>
<dbReference type="GO" id="GO:0006974">
    <property type="term" value="P:DNA damage response"/>
    <property type="evidence" value="ECO:0000318"/>
    <property type="project" value="GO_Central"/>
</dbReference>
<sequence>MNELIADPLHSLNKEQTEQREEKEQERQIYHQQQLQLQQQQQQYSNSNSNNNSNGFEQKRILKNVARVYRDVNENQPKESYDYENYRINWKDVSRYEIIQKIGRGKYSEVFSGIDINTDDEVVIKVLKPVQKLKIQREIKILESLDGGTNIIPLLDYVKDPLSKVCSLVFPFVNKTDIRELVNYLEDYDIRYYMFELLKAIDYTHSKGIIHRDIKPLNIAIDHSKRKLFLLDWGLAEFYHPFKNYNVRVASRHYKPPELLVNMYDYDYSLDMWSFGCLFAGLILDRDPFFAGENNNNQLLKIVKVLGTDDLYKFLDKFGLSLTEEQSQMIKPRQKSSWERFIPYENEDIATPDAIDFLDKLLRYDPTERLTAKEAMEHKYFDVLKSRDNSINLNK</sequence>
<evidence type="ECO:0000256" key="6">
    <source>
        <dbReference type="ARBA" id="ARBA00022840"/>
    </source>
</evidence>
<dbReference type="Pfam" id="PF00069">
    <property type="entry name" value="Pkinase"/>
    <property type="match status" value="1"/>
</dbReference>
<dbReference type="AlphaFoldDB" id="F1A564"/>
<dbReference type="EMBL" id="GL871569">
    <property type="protein sequence ID" value="EGC28670.1"/>
    <property type="molecule type" value="Genomic_DNA"/>
</dbReference>
<keyword evidence="2" id="KW-0723">Serine/threonine-protein kinase</keyword>
<feature type="compositionally biased region" description="Basic and acidic residues" evidence="8">
    <location>
        <begin position="12"/>
        <end position="29"/>
    </location>
</feature>
<dbReference type="GO" id="GO:0005634">
    <property type="term" value="C:nucleus"/>
    <property type="evidence" value="ECO:0000318"/>
    <property type="project" value="GO_Central"/>
</dbReference>
<keyword evidence="3" id="KW-0808">Transferase</keyword>
<feature type="region of interest" description="Disordered" evidence="8">
    <location>
        <begin position="1"/>
        <end position="57"/>
    </location>
</feature>
<keyword evidence="11" id="KW-1185">Reference proteome</keyword>
<dbReference type="RefSeq" id="XP_003294808.1">
    <property type="nucleotide sequence ID" value="XM_003294760.1"/>
</dbReference>
<dbReference type="CDD" id="cd14132">
    <property type="entry name" value="STKc_CK2_alpha"/>
    <property type="match status" value="1"/>
</dbReference>
<dbReference type="KEGG" id="dpp:DICPUDRAFT_43974"/>
<name>F1A564_DICPU</name>
<dbReference type="FunFam" id="1.10.510.10:FF:000059">
    <property type="entry name" value="Casein kinase II subunit alpha"/>
    <property type="match status" value="1"/>
</dbReference>
<dbReference type="GO" id="GO:0005829">
    <property type="term" value="C:cytosol"/>
    <property type="evidence" value="ECO:0000318"/>
    <property type="project" value="GO_Central"/>
</dbReference>
<dbReference type="InterPro" id="IPR045216">
    <property type="entry name" value="CK2_alpha"/>
</dbReference>
<dbReference type="VEuPathDB" id="AmoebaDB:DICPUDRAFT_43974"/>
<reference evidence="11" key="1">
    <citation type="journal article" date="2011" name="Genome Biol.">
        <title>Comparative genomics of the social amoebae Dictyostelium discoideum and Dictyostelium purpureum.</title>
        <authorList>
            <consortium name="US DOE Joint Genome Institute (JGI-PGF)"/>
            <person name="Sucgang R."/>
            <person name="Kuo A."/>
            <person name="Tian X."/>
            <person name="Salerno W."/>
            <person name="Parikh A."/>
            <person name="Feasley C.L."/>
            <person name="Dalin E."/>
            <person name="Tu H."/>
            <person name="Huang E."/>
            <person name="Barry K."/>
            <person name="Lindquist E."/>
            <person name="Shapiro H."/>
            <person name="Bruce D."/>
            <person name="Schmutz J."/>
            <person name="Salamov A."/>
            <person name="Fey P."/>
            <person name="Gaudet P."/>
            <person name="Anjard C."/>
            <person name="Babu M.M."/>
            <person name="Basu S."/>
            <person name="Bushmanova Y."/>
            <person name="van der Wel H."/>
            <person name="Katoh-Kurasawa M."/>
            <person name="Dinh C."/>
            <person name="Coutinho P.M."/>
            <person name="Saito T."/>
            <person name="Elias M."/>
            <person name="Schaap P."/>
            <person name="Kay R.R."/>
            <person name="Henrissat B."/>
            <person name="Eichinger L."/>
            <person name="Rivero F."/>
            <person name="Putnam N.H."/>
            <person name="West C.M."/>
            <person name="Loomis W.F."/>
            <person name="Chisholm R.L."/>
            <person name="Shaulsky G."/>
            <person name="Strassmann J.E."/>
            <person name="Queller D.C."/>
            <person name="Kuspa A."/>
            <person name="Grigoriev I.V."/>
        </authorList>
    </citation>
    <scope>NUCLEOTIDE SEQUENCE [LARGE SCALE GENOMIC DNA]</scope>
    <source>
        <strain evidence="11">QSDP1</strain>
    </source>
</reference>
<evidence type="ECO:0000256" key="8">
    <source>
        <dbReference type="SAM" id="MobiDB-lite"/>
    </source>
</evidence>
<dbReference type="PANTHER" id="PTHR24054">
    <property type="entry name" value="CASEIN KINASE II SUBUNIT ALPHA"/>
    <property type="match status" value="1"/>
</dbReference>
<keyword evidence="4 7" id="KW-0547">Nucleotide-binding</keyword>
<dbReference type="GO" id="GO:0051726">
    <property type="term" value="P:regulation of cell cycle"/>
    <property type="evidence" value="ECO:0000318"/>
    <property type="project" value="GO_Central"/>
</dbReference>
<dbReference type="FunCoup" id="F1A564">
    <property type="interactions" value="60"/>
</dbReference>
<evidence type="ECO:0000259" key="9">
    <source>
        <dbReference type="PROSITE" id="PS50011"/>
    </source>
</evidence>
<proteinExistence type="predicted"/>
<dbReference type="Gene3D" id="3.30.200.20">
    <property type="entry name" value="Phosphorylase Kinase, domain 1"/>
    <property type="match status" value="1"/>
</dbReference>
<dbReference type="Proteomes" id="UP000001064">
    <property type="component" value="Unassembled WGS sequence"/>
</dbReference>
<dbReference type="EC" id="2.7.11.1" evidence="1"/>
<dbReference type="FunFam" id="3.30.200.20:FF:000088">
    <property type="entry name" value="Casein kinase II subunit alpha"/>
    <property type="match status" value="1"/>
</dbReference>
<dbReference type="GeneID" id="10510455"/>
<feature type="binding site" evidence="7">
    <location>
        <position position="125"/>
    </location>
    <ligand>
        <name>ATP</name>
        <dbReference type="ChEBI" id="CHEBI:30616"/>
    </ligand>
</feature>
<evidence type="ECO:0000256" key="1">
    <source>
        <dbReference type="ARBA" id="ARBA00012513"/>
    </source>
</evidence>
<dbReference type="SUPFAM" id="SSF56112">
    <property type="entry name" value="Protein kinase-like (PK-like)"/>
    <property type="match status" value="1"/>
</dbReference>
<dbReference type="InterPro" id="IPR017441">
    <property type="entry name" value="Protein_kinase_ATP_BS"/>
</dbReference>
<dbReference type="Gene3D" id="1.10.510.10">
    <property type="entry name" value="Transferase(Phosphotransferase) domain 1"/>
    <property type="match status" value="1"/>
</dbReference>
<accession>F1A564</accession>
<dbReference type="InParanoid" id="F1A564"/>
<dbReference type="eggNOG" id="KOG0668">
    <property type="taxonomic scope" value="Eukaryota"/>
</dbReference>
<dbReference type="GO" id="GO:0004674">
    <property type="term" value="F:protein serine/threonine kinase activity"/>
    <property type="evidence" value="ECO:0000318"/>
    <property type="project" value="GO_Central"/>
</dbReference>
<keyword evidence="6 7" id="KW-0067">ATP-binding</keyword>
<evidence type="ECO:0000256" key="4">
    <source>
        <dbReference type="ARBA" id="ARBA00022741"/>
    </source>
</evidence>
<dbReference type="InterPro" id="IPR000719">
    <property type="entry name" value="Prot_kinase_dom"/>
</dbReference>
<evidence type="ECO:0000256" key="3">
    <source>
        <dbReference type="ARBA" id="ARBA00022679"/>
    </source>
</evidence>
<dbReference type="PROSITE" id="PS00107">
    <property type="entry name" value="PROTEIN_KINASE_ATP"/>
    <property type="match status" value="1"/>
</dbReference>
<feature type="compositionally biased region" description="Low complexity" evidence="8">
    <location>
        <begin position="32"/>
        <end position="54"/>
    </location>
</feature>
<evidence type="ECO:0000313" key="11">
    <source>
        <dbReference type="Proteomes" id="UP000001064"/>
    </source>
</evidence>
<dbReference type="OrthoDB" id="10254671at2759"/>
<evidence type="ECO:0000256" key="2">
    <source>
        <dbReference type="ARBA" id="ARBA00022527"/>
    </source>
</evidence>
<dbReference type="PROSITE" id="PS50011">
    <property type="entry name" value="PROTEIN_KINASE_DOM"/>
    <property type="match status" value="1"/>
</dbReference>
<gene>
    <name evidence="10" type="ORF">DICPUDRAFT_43974</name>
</gene>
<dbReference type="OMA" id="MDIRFYM"/>
<feature type="domain" description="Protein kinase" evidence="9">
    <location>
        <begin position="96"/>
        <end position="381"/>
    </location>
</feature>
<evidence type="ECO:0000256" key="7">
    <source>
        <dbReference type="PROSITE-ProRule" id="PRU10141"/>
    </source>
</evidence>
<dbReference type="SMART" id="SM00220">
    <property type="entry name" value="S_TKc"/>
    <property type="match status" value="1"/>
</dbReference>
<evidence type="ECO:0000313" key="10">
    <source>
        <dbReference type="EMBL" id="EGC28670.1"/>
    </source>
</evidence>
<dbReference type="GO" id="GO:0005956">
    <property type="term" value="C:protein kinase CK2 complex"/>
    <property type="evidence" value="ECO:0000318"/>
    <property type="project" value="GO_Central"/>
</dbReference>
<dbReference type="STRING" id="5786.F1A564"/>
<dbReference type="InterPro" id="IPR011009">
    <property type="entry name" value="Kinase-like_dom_sf"/>
</dbReference>